<evidence type="ECO:0000313" key="2">
    <source>
        <dbReference type="EMBL" id="ABK26896.1"/>
    </source>
</evidence>
<keyword evidence="1" id="KW-1133">Transmembrane helix</keyword>
<proteinExistence type="evidence at transcript level"/>
<reference evidence="2" key="1">
    <citation type="journal article" date="2008" name="BMC Genomics">
        <title>A conifer genomics resource of 200,000 spruce (Picea spp.) ESTs and 6,464 high-quality, sequence-finished full-length cDNAs for Sitka spruce (Picea sitchensis).</title>
        <authorList>
            <person name="Ralph S.G."/>
            <person name="Chun H.J."/>
            <person name="Kolosova N."/>
            <person name="Cooper D."/>
            <person name="Oddy C."/>
            <person name="Ritland C.E."/>
            <person name="Kirkpatrick R."/>
            <person name="Moore R."/>
            <person name="Barber S."/>
            <person name="Holt R.A."/>
            <person name="Jones S.J."/>
            <person name="Marra M.A."/>
            <person name="Douglas C.J."/>
            <person name="Ritland K."/>
            <person name="Bohlmann J."/>
        </authorList>
    </citation>
    <scope>NUCLEOTIDE SEQUENCE</scope>
    <source>
        <tissue evidence="2">Green portion of the leader tissue</tissue>
    </source>
</reference>
<accession>A9P1Y5</accession>
<organism evidence="2">
    <name type="scientific">Picea sitchensis</name>
    <name type="common">Sitka spruce</name>
    <name type="synonym">Pinus sitchensis</name>
    <dbReference type="NCBI Taxonomy" id="3332"/>
    <lineage>
        <taxon>Eukaryota</taxon>
        <taxon>Viridiplantae</taxon>
        <taxon>Streptophyta</taxon>
        <taxon>Embryophyta</taxon>
        <taxon>Tracheophyta</taxon>
        <taxon>Spermatophyta</taxon>
        <taxon>Pinopsida</taxon>
        <taxon>Pinidae</taxon>
        <taxon>Conifers I</taxon>
        <taxon>Pinales</taxon>
        <taxon>Pinaceae</taxon>
        <taxon>Picea</taxon>
    </lineage>
</organism>
<protein>
    <submittedName>
        <fullName evidence="2">Uncharacterized protein</fullName>
    </submittedName>
</protein>
<dbReference type="EMBL" id="EF087661">
    <property type="protein sequence ID" value="ABK26896.1"/>
    <property type="molecule type" value="mRNA"/>
</dbReference>
<sequence length="145" mass="16071">MYQQHPSARTTGLCDCTQDCRSCCLTCFCPCVAFGQIAEIADSGNTSCLLGGLVYYLLMHLSYVSPCYACFYRKRLRAKFNLAEEPCRDCLVHCFCGCCALCQEYRELKNRGFDPALGWAVNMEKRQSAQAGIAMAPPMGQAMGK</sequence>
<evidence type="ECO:0000256" key="1">
    <source>
        <dbReference type="SAM" id="Phobius"/>
    </source>
</evidence>
<dbReference type="AlphaFoldDB" id="A9P1Y5"/>
<dbReference type="PANTHER" id="PTHR15907">
    <property type="entry name" value="DUF614 FAMILY PROTEIN-RELATED"/>
    <property type="match status" value="1"/>
</dbReference>
<dbReference type="InterPro" id="IPR006461">
    <property type="entry name" value="PLAC_motif_containing"/>
</dbReference>
<keyword evidence="1" id="KW-0812">Transmembrane</keyword>
<dbReference type="Pfam" id="PF04749">
    <property type="entry name" value="PLAC8"/>
    <property type="match status" value="1"/>
</dbReference>
<name>A9P1Y5_PICSI</name>
<dbReference type="NCBIfam" id="TIGR01571">
    <property type="entry name" value="A_thal_Cys_rich"/>
    <property type="match status" value="1"/>
</dbReference>
<feature type="transmembrane region" description="Helical" evidence="1">
    <location>
        <begin position="53"/>
        <end position="72"/>
    </location>
</feature>
<keyword evidence="1" id="KW-0472">Membrane</keyword>